<protein>
    <submittedName>
        <fullName evidence="3">Phosphotransferase</fullName>
    </submittedName>
</protein>
<keyword evidence="4" id="KW-1185">Reference proteome</keyword>
<name>A0ABV6RH81_9MICO</name>
<dbReference type="Pfam" id="PF01636">
    <property type="entry name" value="APH"/>
    <property type="match status" value="1"/>
</dbReference>
<evidence type="ECO:0000259" key="2">
    <source>
        <dbReference type="Pfam" id="PF01636"/>
    </source>
</evidence>
<dbReference type="Gene3D" id="3.90.1200.10">
    <property type="match status" value="1"/>
</dbReference>
<feature type="domain" description="Aminoglycoside phosphotransferase" evidence="2">
    <location>
        <begin position="40"/>
        <end position="251"/>
    </location>
</feature>
<evidence type="ECO:0000256" key="1">
    <source>
        <dbReference type="SAM" id="MobiDB-lite"/>
    </source>
</evidence>
<dbReference type="EMBL" id="JBHLSV010000029">
    <property type="protein sequence ID" value="MFC0675747.1"/>
    <property type="molecule type" value="Genomic_DNA"/>
</dbReference>
<dbReference type="Proteomes" id="UP001589793">
    <property type="component" value="Unassembled WGS sequence"/>
</dbReference>
<dbReference type="InterPro" id="IPR011009">
    <property type="entry name" value="Kinase-like_dom_sf"/>
</dbReference>
<proteinExistence type="predicted"/>
<evidence type="ECO:0000313" key="4">
    <source>
        <dbReference type="Proteomes" id="UP001589793"/>
    </source>
</evidence>
<feature type="compositionally biased region" description="Basic and acidic residues" evidence="1">
    <location>
        <begin position="327"/>
        <end position="337"/>
    </location>
</feature>
<dbReference type="InterPro" id="IPR002575">
    <property type="entry name" value="Aminoglycoside_PTrfase"/>
</dbReference>
<organism evidence="3 4">
    <name type="scientific">Brachybacterium hainanense</name>
    <dbReference type="NCBI Taxonomy" id="1541174"/>
    <lineage>
        <taxon>Bacteria</taxon>
        <taxon>Bacillati</taxon>
        <taxon>Actinomycetota</taxon>
        <taxon>Actinomycetes</taxon>
        <taxon>Micrococcales</taxon>
        <taxon>Dermabacteraceae</taxon>
        <taxon>Brachybacterium</taxon>
    </lineage>
</organism>
<accession>A0ABV6RH81</accession>
<comment type="caution">
    <text evidence="3">The sequence shown here is derived from an EMBL/GenBank/DDBJ whole genome shotgun (WGS) entry which is preliminary data.</text>
</comment>
<dbReference type="RefSeq" id="WP_376982780.1">
    <property type="nucleotide sequence ID" value="NZ_JBHLSV010000029.1"/>
</dbReference>
<feature type="region of interest" description="Disordered" evidence="1">
    <location>
        <begin position="311"/>
        <end position="337"/>
    </location>
</feature>
<gene>
    <name evidence="3" type="ORF">ACFFF6_17495</name>
</gene>
<reference evidence="3 4" key="1">
    <citation type="submission" date="2024-09" db="EMBL/GenBank/DDBJ databases">
        <authorList>
            <person name="Sun Q."/>
            <person name="Mori K."/>
        </authorList>
    </citation>
    <scope>NUCLEOTIDE SEQUENCE [LARGE SCALE GENOMIC DNA]</scope>
    <source>
        <strain evidence="3 4">CICC 10874</strain>
    </source>
</reference>
<sequence>MRRNPYALAAVAAAAVPGMVPVSTVPIATPAEDLEVAGVTGEDGRRVIVACPVTAAAGAELEKSVRVADSLSGSDLRDLVPEVLGFVTLPEGGRAAVTAAPEGVPLMFDRLASDRSLAASLGATLARIHSLRGYAAEATGVESFSAAALRAMHRSQVARLRAAQHLPAAVSQRWVRLLEDDELWDFTPVFTHADLSEEALFAREGRISTVQGWASARIGDPATDLAWLVAALDAEAFDDLYAAYVERLAVRPHPRLLERAQAVGEFAVGDWLLHGLDAEDPEIVEDARGMLADLEADLAQLARDEAEKAFDALRGDRAGDEDDQPEDDRPLEADGTR</sequence>
<dbReference type="SUPFAM" id="SSF56112">
    <property type="entry name" value="Protein kinase-like (PK-like)"/>
    <property type="match status" value="1"/>
</dbReference>
<evidence type="ECO:0000313" key="3">
    <source>
        <dbReference type="EMBL" id="MFC0675747.1"/>
    </source>
</evidence>